<gene>
    <name evidence="1" type="ORF">pEaSNUABM7_00291</name>
</gene>
<evidence type="ECO:0000313" key="1">
    <source>
        <dbReference type="EMBL" id="QYW04959.1"/>
    </source>
</evidence>
<organism evidence="1 2">
    <name type="scientific">Erwinia phage pEa_SNUABM_7</name>
    <dbReference type="NCBI Taxonomy" id="2866695"/>
    <lineage>
        <taxon>Viruses</taxon>
        <taxon>Duplodnaviria</taxon>
        <taxon>Heunggongvirae</taxon>
        <taxon>Uroviricota</taxon>
        <taxon>Caudoviricetes</taxon>
        <taxon>Snuvirus</taxon>
        <taxon>Snuvirus SNUABM7</taxon>
    </lineage>
</organism>
<protein>
    <submittedName>
        <fullName evidence="1">Uncharacterized protein</fullName>
    </submittedName>
</protein>
<dbReference type="EMBL" id="MZ475896">
    <property type="protein sequence ID" value="QYW04959.1"/>
    <property type="molecule type" value="Genomic_DNA"/>
</dbReference>
<sequence>MEEILDVDSKMYAVYDGHVVTNYHHEGSGVMYIEDSFWLSLNLRDDLFPAPATRLAHYKNIHTRSIDRVRVSTLQDIRESLYKVRHYIRWFEYISEDKLQGLQHLFREPD</sequence>
<name>A0AAE8BKS2_9CAUD</name>
<accession>A0AAE8BKS2</accession>
<dbReference type="Proteomes" id="UP000827609">
    <property type="component" value="Segment"/>
</dbReference>
<keyword evidence="2" id="KW-1185">Reference proteome</keyword>
<proteinExistence type="predicted"/>
<reference evidence="1" key="1">
    <citation type="submission" date="2021-06" db="EMBL/GenBank/DDBJ databases">
        <title>Complete genome sequence of Erwinia phage pEa_SNUABM_7.</title>
        <authorList>
            <person name="Kim S.G."/>
            <person name="Park S.C."/>
        </authorList>
    </citation>
    <scope>NUCLEOTIDE SEQUENCE</scope>
</reference>
<evidence type="ECO:0000313" key="2">
    <source>
        <dbReference type="Proteomes" id="UP000827609"/>
    </source>
</evidence>